<dbReference type="Proteomes" id="UP001596457">
    <property type="component" value="Unassembled WGS sequence"/>
</dbReference>
<sequence>MSDQHPAVAGNRAHAHPATLTNPVAATTSWHAAAHCPAAHSSATFPQAVVTQSGARIERVAHQVVSRKFDGLARAQAAARVCVQVSLDREPSMLDPVAVSYGSAAPVDLTPLVLSNASNQKTAHSLAQEACHGQ</sequence>
<name>A0ABW2SD43_9BURK</name>
<accession>A0ABW2SD43</accession>
<organism evidence="1 2">
    <name type="scientific">Hydrogenophaga defluvii</name>
    <dbReference type="NCBI Taxonomy" id="249410"/>
    <lineage>
        <taxon>Bacteria</taxon>
        <taxon>Pseudomonadati</taxon>
        <taxon>Pseudomonadota</taxon>
        <taxon>Betaproteobacteria</taxon>
        <taxon>Burkholderiales</taxon>
        <taxon>Comamonadaceae</taxon>
        <taxon>Hydrogenophaga</taxon>
    </lineage>
</organism>
<gene>
    <name evidence="1" type="ORF">ACFQU0_11415</name>
</gene>
<dbReference type="EMBL" id="JBHTBZ010000025">
    <property type="protein sequence ID" value="MFC7461030.1"/>
    <property type="molecule type" value="Genomic_DNA"/>
</dbReference>
<comment type="caution">
    <text evidence="1">The sequence shown here is derived from an EMBL/GenBank/DDBJ whole genome shotgun (WGS) entry which is preliminary data.</text>
</comment>
<keyword evidence="2" id="KW-1185">Reference proteome</keyword>
<dbReference type="RefSeq" id="WP_382200834.1">
    <property type="nucleotide sequence ID" value="NZ_JBHTBZ010000025.1"/>
</dbReference>
<evidence type="ECO:0000313" key="1">
    <source>
        <dbReference type="EMBL" id="MFC7461030.1"/>
    </source>
</evidence>
<evidence type="ECO:0000313" key="2">
    <source>
        <dbReference type="Proteomes" id="UP001596457"/>
    </source>
</evidence>
<protein>
    <submittedName>
        <fullName evidence="1">Uncharacterized protein</fullName>
    </submittedName>
</protein>
<proteinExistence type="predicted"/>
<reference evidence="2" key="1">
    <citation type="journal article" date="2019" name="Int. J. Syst. Evol. Microbiol.">
        <title>The Global Catalogue of Microorganisms (GCM) 10K type strain sequencing project: providing services to taxonomists for standard genome sequencing and annotation.</title>
        <authorList>
            <consortium name="The Broad Institute Genomics Platform"/>
            <consortium name="The Broad Institute Genome Sequencing Center for Infectious Disease"/>
            <person name="Wu L."/>
            <person name="Ma J."/>
        </authorList>
    </citation>
    <scope>NUCLEOTIDE SEQUENCE [LARGE SCALE GENOMIC DNA]</scope>
    <source>
        <strain evidence="2">CCUG 53903</strain>
    </source>
</reference>